<keyword evidence="5 6" id="KW-0482">Metalloprotease</keyword>
<dbReference type="InterPro" id="IPR001915">
    <property type="entry name" value="Peptidase_M48"/>
</dbReference>
<dbReference type="Gene3D" id="3.30.2010.10">
    <property type="entry name" value="Metalloproteases ('zincins'), catalytic domain"/>
    <property type="match status" value="1"/>
</dbReference>
<evidence type="ECO:0000256" key="4">
    <source>
        <dbReference type="ARBA" id="ARBA00022833"/>
    </source>
</evidence>
<dbReference type="EC" id="3.4.24.-" evidence="10"/>
<comment type="similarity">
    <text evidence="6">Belongs to the peptidase M48 family.</text>
</comment>
<sequence>MKKIFTFLLVAALATTGVSHAQFKLNKAIGAGAKVLKAATLTDAEIEGYVKEYIDWMDEHNPVCEGDDPFAVRLAKITEKINVDGLNIKAYRVRDVNAFACADGSIRVFAGLMQIMTDEEILGVIGHEIGHVMNKDSKDAFRTALLASALRDGVSSAGGTAAKLSDSQLGELGEAVTNSKFSQKQEYAADEYGYDFLKSHGENPWAMALSFEKLKKMQEEMGADKSNKVQQLFSTHPDLDNRIKRMTEKATADGFERPEMTAPETETAE</sequence>
<keyword evidence="11" id="KW-1185">Reference proteome</keyword>
<dbReference type="STRING" id="880526.GCA_000427365_01320"/>
<dbReference type="GO" id="GO:0046872">
    <property type="term" value="F:metal ion binding"/>
    <property type="evidence" value="ECO:0007669"/>
    <property type="project" value="UniProtKB-KW"/>
</dbReference>
<feature type="signal peptide" evidence="8">
    <location>
        <begin position="1"/>
        <end position="21"/>
    </location>
</feature>
<evidence type="ECO:0000259" key="9">
    <source>
        <dbReference type="Pfam" id="PF01435"/>
    </source>
</evidence>
<dbReference type="AlphaFoldDB" id="A0A379MN02"/>
<feature type="region of interest" description="Disordered" evidence="7">
    <location>
        <begin position="248"/>
        <end position="269"/>
    </location>
</feature>
<evidence type="ECO:0000256" key="6">
    <source>
        <dbReference type="RuleBase" id="RU003983"/>
    </source>
</evidence>
<evidence type="ECO:0000256" key="3">
    <source>
        <dbReference type="ARBA" id="ARBA00022801"/>
    </source>
</evidence>
<dbReference type="Pfam" id="PF01435">
    <property type="entry name" value="Peptidase_M48"/>
    <property type="match status" value="1"/>
</dbReference>
<feature type="compositionally biased region" description="Basic and acidic residues" evidence="7">
    <location>
        <begin position="248"/>
        <end position="259"/>
    </location>
</feature>
<feature type="compositionally biased region" description="Low complexity" evidence="7">
    <location>
        <begin position="260"/>
        <end position="269"/>
    </location>
</feature>
<evidence type="ECO:0000256" key="8">
    <source>
        <dbReference type="SAM" id="SignalP"/>
    </source>
</evidence>
<dbReference type="InterPro" id="IPR051156">
    <property type="entry name" value="Mito/Outer_Membr_Metalloprot"/>
</dbReference>
<keyword evidence="2" id="KW-0479">Metal-binding</keyword>
<feature type="chain" id="PRO_5017028545" evidence="8">
    <location>
        <begin position="22"/>
        <end position="269"/>
    </location>
</feature>
<dbReference type="Proteomes" id="UP000255233">
    <property type="component" value="Unassembled WGS sequence"/>
</dbReference>
<keyword evidence="1 6" id="KW-0645">Protease</keyword>
<comment type="cofactor">
    <cofactor evidence="6">
        <name>Zn(2+)</name>
        <dbReference type="ChEBI" id="CHEBI:29105"/>
    </cofactor>
    <text evidence="6">Binds 1 zinc ion per subunit.</text>
</comment>
<gene>
    <name evidence="10" type="primary">yggG</name>
    <name evidence="10" type="ORF">NCTC11190_00118</name>
</gene>
<organism evidence="10 11">
    <name type="scientific">Rikenella microfusus</name>
    <dbReference type="NCBI Taxonomy" id="28139"/>
    <lineage>
        <taxon>Bacteria</taxon>
        <taxon>Pseudomonadati</taxon>
        <taxon>Bacteroidota</taxon>
        <taxon>Bacteroidia</taxon>
        <taxon>Bacteroidales</taxon>
        <taxon>Rikenellaceae</taxon>
        <taxon>Rikenella</taxon>
    </lineage>
</organism>
<feature type="domain" description="Peptidase M48" evidence="9">
    <location>
        <begin position="92"/>
        <end position="248"/>
    </location>
</feature>
<keyword evidence="3 6" id="KW-0378">Hydrolase</keyword>
<keyword evidence="4 6" id="KW-0862">Zinc</keyword>
<dbReference type="GO" id="GO:0051603">
    <property type="term" value="P:proteolysis involved in protein catabolic process"/>
    <property type="evidence" value="ECO:0007669"/>
    <property type="project" value="TreeGrafter"/>
</dbReference>
<keyword evidence="8" id="KW-0732">Signal</keyword>
<proteinExistence type="inferred from homology"/>
<evidence type="ECO:0000256" key="1">
    <source>
        <dbReference type="ARBA" id="ARBA00022670"/>
    </source>
</evidence>
<reference evidence="10 11" key="1">
    <citation type="submission" date="2018-06" db="EMBL/GenBank/DDBJ databases">
        <authorList>
            <consortium name="Pathogen Informatics"/>
            <person name="Doyle S."/>
        </authorList>
    </citation>
    <scope>NUCLEOTIDE SEQUENCE [LARGE SCALE GENOMIC DNA]</scope>
    <source>
        <strain evidence="10 11">NCTC11190</strain>
    </source>
</reference>
<dbReference type="CDD" id="cd07334">
    <property type="entry name" value="M48C_loiP_like"/>
    <property type="match status" value="1"/>
</dbReference>
<dbReference type="GO" id="GO:0016020">
    <property type="term" value="C:membrane"/>
    <property type="evidence" value="ECO:0007669"/>
    <property type="project" value="TreeGrafter"/>
</dbReference>
<name>A0A379MN02_9BACT</name>
<evidence type="ECO:0000256" key="7">
    <source>
        <dbReference type="SAM" id="MobiDB-lite"/>
    </source>
</evidence>
<evidence type="ECO:0000313" key="11">
    <source>
        <dbReference type="Proteomes" id="UP000255233"/>
    </source>
</evidence>
<dbReference type="OrthoDB" id="9810445at2"/>
<dbReference type="EMBL" id="UGVL01000001">
    <property type="protein sequence ID" value="SUE32935.1"/>
    <property type="molecule type" value="Genomic_DNA"/>
</dbReference>
<dbReference type="PANTHER" id="PTHR22726">
    <property type="entry name" value="METALLOENDOPEPTIDASE OMA1"/>
    <property type="match status" value="1"/>
</dbReference>
<evidence type="ECO:0000256" key="2">
    <source>
        <dbReference type="ARBA" id="ARBA00022723"/>
    </source>
</evidence>
<protein>
    <submittedName>
        <fullName evidence="10">Uncharacterized metalloprotease yggG</fullName>
        <ecNumber evidence="10">3.4.24.-</ecNumber>
    </submittedName>
</protein>
<dbReference type="GO" id="GO:0004222">
    <property type="term" value="F:metalloendopeptidase activity"/>
    <property type="evidence" value="ECO:0007669"/>
    <property type="project" value="InterPro"/>
</dbReference>
<dbReference type="PANTHER" id="PTHR22726:SF8">
    <property type="entry name" value="METALLOPROTEASE YCAL"/>
    <property type="match status" value="1"/>
</dbReference>
<accession>A0A379MN02</accession>
<evidence type="ECO:0000256" key="5">
    <source>
        <dbReference type="ARBA" id="ARBA00023049"/>
    </source>
</evidence>
<dbReference type="RefSeq" id="WP_027291017.1">
    <property type="nucleotide sequence ID" value="NZ_UGVL01000001.1"/>
</dbReference>
<evidence type="ECO:0000313" key="10">
    <source>
        <dbReference type="EMBL" id="SUE32935.1"/>
    </source>
</evidence>